<organism evidence="1 2">
    <name type="scientific">Daedalea quercina L-15889</name>
    <dbReference type="NCBI Taxonomy" id="1314783"/>
    <lineage>
        <taxon>Eukaryota</taxon>
        <taxon>Fungi</taxon>
        <taxon>Dikarya</taxon>
        <taxon>Basidiomycota</taxon>
        <taxon>Agaricomycotina</taxon>
        <taxon>Agaricomycetes</taxon>
        <taxon>Polyporales</taxon>
        <taxon>Fomitopsis</taxon>
    </lineage>
</organism>
<dbReference type="Proteomes" id="UP000076727">
    <property type="component" value="Unassembled WGS sequence"/>
</dbReference>
<dbReference type="EMBL" id="KV429054">
    <property type="protein sequence ID" value="KZT70008.1"/>
    <property type="molecule type" value="Genomic_DNA"/>
</dbReference>
<keyword evidence="2" id="KW-1185">Reference proteome</keyword>
<dbReference type="AlphaFoldDB" id="A0A165QW73"/>
<reference evidence="1 2" key="1">
    <citation type="journal article" date="2016" name="Mol. Biol. Evol.">
        <title>Comparative Genomics of Early-Diverging Mushroom-Forming Fungi Provides Insights into the Origins of Lignocellulose Decay Capabilities.</title>
        <authorList>
            <person name="Nagy L.G."/>
            <person name="Riley R."/>
            <person name="Tritt A."/>
            <person name="Adam C."/>
            <person name="Daum C."/>
            <person name="Floudas D."/>
            <person name="Sun H."/>
            <person name="Yadav J.S."/>
            <person name="Pangilinan J."/>
            <person name="Larsson K.H."/>
            <person name="Matsuura K."/>
            <person name="Barry K."/>
            <person name="Labutti K."/>
            <person name="Kuo R."/>
            <person name="Ohm R.A."/>
            <person name="Bhattacharya S.S."/>
            <person name="Shirouzu T."/>
            <person name="Yoshinaga Y."/>
            <person name="Martin F.M."/>
            <person name="Grigoriev I.V."/>
            <person name="Hibbett D.S."/>
        </authorList>
    </citation>
    <scope>NUCLEOTIDE SEQUENCE [LARGE SCALE GENOMIC DNA]</scope>
    <source>
        <strain evidence="1 2">L-15889</strain>
    </source>
</reference>
<evidence type="ECO:0000313" key="1">
    <source>
        <dbReference type="EMBL" id="KZT70008.1"/>
    </source>
</evidence>
<gene>
    <name evidence="1" type="ORF">DAEQUDRAFT_235697</name>
</gene>
<evidence type="ECO:0000313" key="2">
    <source>
        <dbReference type="Proteomes" id="UP000076727"/>
    </source>
</evidence>
<protein>
    <submittedName>
        <fullName evidence="1">Uncharacterized protein</fullName>
    </submittedName>
</protein>
<name>A0A165QW73_9APHY</name>
<sequence>MQRRSTWRRARVYLVVHCIHTGSRHAGRRCVGRDSAAHHLDQEMSSSRRALRPSSLISWTKRQAENDEDQRPRGRFLNSARNAYPTPRHLYGEPHAPTSYTALYSWKPMFAHAHAHAHCSYDRTACFCHCCTWQRSPFAFAGRVDSLWIRLCWSPQGRPSSAVPRCRQVARPGRG</sequence>
<proteinExistence type="predicted"/>
<accession>A0A165QW73</accession>